<evidence type="ECO:0000256" key="5">
    <source>
        <dbReference type="ARBA" id="ARBA00022801"/>
    </source>
</evidence>
<keyword evidence="8 9" id="KW-0346">Stress response</keyword>
<dbReference type="InterPro" id="IPR014721">
    <property type="entry name" value="Ribsml_uS5_D2-typ_fold_subgr"/>
</dbReference>
<comment type="induction">
    <text evidence="9">By heat shock.</text>
</comment>
<dbReference type="Gene3D" id="2.30.130.40">
    <property type="entry name" value="LON domain-like"/>
    <property type="match status" value="1"/>
</dbReference>
<dbReference type="GO" id="GO:0006515">
    <property type="term" value="P:protein quality control for misfolded or incompletely synthesized proteins"/>
    <property type="evidence" value="ECO:0007669"/>
    <property type="project" value="UniProtKB-UniRule"/>
</dbReference>
<dbReference type="PROSITE" id="PS51786">
    <property type="entry name" value="LON_PROTEOLYTIC"/>
    <property type="match status" value="1"/>
</dbReference>
<dbReference type="AlphaFoldDB" id="A0A4V0P2L1"/>
<evidence type="ECO:0000259" key="17">
    <source>
        <dbReference type="PROSITE" id="PS51786"/>
    </source>
</evidence>
<dbReference type="GO" id="GO:0005737">
    <property type="term" value="C:cytoplasm"/>
    <property type="evidence" value="ECO:0007669"/>
    <property type="project" value="UniProtKB-SubCell"/>
</dbReference>
<dbReference type="RefSeq" id="WP_130609806.1">
    <property type="nucleotide sequence ID" value="NZ_AP019368.1"/>
</dbReference>
<dbReference type="InterPro" id="IPR004815">
    <property type="entry name" value="Lon_bac/euk-typ"/>
</dbReference>
<dbReference type="PROSITE" id="PS01046">
    <property type="entry name" value="LON_SER"/>
    <property type="match status" value="1"/>
</dbReference>
<dbReference type="FunFam" id="1.20.5.5270:FF:000002">
    <property type="entry name" value="Lon protease homolog"/>
    <property type="match status" value="1"/>
</dbReference>
<keyword evidence="5 9" id="KW-0378">Hydrolase</keyword>
<dbReference type="InterPro" id="IPR020568">
    <property type="entry name" value="Ribosomal_Su5_D2-typ_SF"/>
</dbReference>
<feature type="active site" evidence="9 11">
    <location>
        <position position="739"/>
    </location>
</feature>
<dbReference type="Gene3D" id="3.40.50.300">
    <property type="entry name" value="P-loop containing nucleotide triphosphate hydrolases"/>
    <property type="match status" value="1"/>
</dbReference>
<keyword evidence="15" id="KW-0175">Coiled coil</keyword>
<gene>
    <name evidence="9" type="primary">lon</name>
    <name evidence="19" type="ORF">JCM31447_20540</name>
</gene>
<evidence type="ECO:0000256" key="6">
    <source>
        <dbReference type="ARBA" id="ARBA00022825"/>
    </source>
</evidence>
<evidence type="ECO:0000256" key="15">
    <source>
        <dbReference type="SAM" id="Coils"/>
    </source>
</evidence>
<dbReference type="InterPro" id="IPR003959">
    <property type="entry name" value="ATPase_AAA_core"/>
</dbReference>
<dbReference type="PIRSF" id="PIRSF001174">
    <property type="entry name" value="Lon_proteas"/>
    <property type="match status" value="1"/>
</dbReference>
<evidence type="ECO:0000256" key="4">
    <source>
        <dbReference type="ARBA" id="ARBA00022741"/>
    </source>
</evidence>
<dbReference type="KEGG" id="sbf:JCM31447_20540"/>
<protein>
    <recommendedName>
        <fullName evidence="9 10">Lon protease</fullName>
        <ecNumber evidence="9 10">3.4.21.53</ecNumber>
    </recommendedName>
    <alternativeName>
        <fullName evidence="9">ATP-dependent protease La</fullName>
    </alternativeName>
</protein>
<dbReference type="Pfam" id="PF00004">
    <property type="entry name" value="AAA"/>
    <property type="match status" value="1"/>
</dbReference>
<comment type="catalytic activity">
    <reaction evidence="9 10 13">
        <text>Hydrolysis of proteins in presence of ATP.</text>
        <dbReference type="EC" id="3.4.21.53"/>
    </reaction>
</comment>
<dbReference type="Pfam" id="PF22667">
    <property type="entry name" value="Lon_lid"/>
    <property type="match status" value="1"/>
</dbReference>
<dbReference type="PRINTS" id="PR00830">
    <property type="entry name" value="ENDOLAPTASE"/>
</dbReference>
<evidence type="ECO:0000256" key="16">
    <source>
        <dbReference type="SAM" id="MobiDB-lite"/>
    </source>
</evidence>
<dbReference type="GO" id="GO:0016887">
    <property type="term" value="F:ATP hydrolysis activity"/>
    <property type="evidence" value="ECO:0007669"/>
    <property type="project" value="UniProtKB-UniRule"/>
</dbReference>
<name>A0A4V0P2L1_FLUSA</name>
<comment type="function">
    <text evidence="9">ATP-dependent serine protease that mediates the selective degradation of mutant and abnormal proteins as well as certain short-lived regulatory proteins. Required for cellular homeostasis and for survival from DNA damage and developmental changes induced by stress. Degrades polypeptides processively to yield small peptide fragments that are 5 to 10 amino acids long. Binds to DNA in a double-stranded, site-specific manner.</text>
</comment>
<evidence type="ECO:0000313" key="20">
    <source>
        <dbReference type="Proteomes" id="UP000291236"/>
    </source>
</evidence>
<proteinExistence type="evidence at transcript level"/>
<dbReference type="EC" id="3.4.21.53" evidence="9 10"/>
<dbReference type="HAMAP" id="MF_01973">
    <property type="entry name" value="lon_bact"/>
    <property type="match status" value="1"/>
</dbReference>
<feature type="binding site" evidence="9 12">
    <location>
        <begin position="357"/>
        <end position="364"/>
    </location>
    <ligand>
        <name>ATP</name>
        <dbReference type="ChEBI" id="CHEBI:30616"/>
    </ligand>
</feature>
<organism evidence="19 20">
    <name type="scientific">Fluviispira sanaruensis</name>
    <dbReference type="NCBI Taxonomy" id="2493639"/>
    <lineage>
        <taxon>Bacteria</taxon>
        <taxon>Pseudomonadati</taxon>
        <taxon>Bdellovibrionota</taxon>
        <taxon>Oligoflexia</taxon>
        <taxon>Silvanigrellales</taxon>
        <taxon>Silvanigrellaceae</taxon>
        <taxon>Fluviispira</taxon>
    </lineage>
</organism>
<dbReference type="SMART" id="SM00464">
    <property type="entry name" value="LON"/>
    <property type="match status" value="1"/>
</dbReference>
<dbReference type="InterPro" id="IPR008268">
    <property type="entry name" value="Peptidase_S16_AS"/>
</dbReference>
<dbReference type="InterPro" id="IPR015947">
    <property type="entry name" value="PUA-like_sf"/>
</dbReference>
<sequence length="866" mass="96478">MADKKTTSRTLPLLPLRELLVFPHTVVPLFVGREKSIKALDDAMARNREIFLAAQKKPKSNDPLPEEIYEFGTIAQILQLLRLPDGTVKILVEGKKRGRILKYTESTEMLVVEVTEIQEPSGRSAENEALVRTVKQAFDTYVKLNKKVPPEMVFSISSIEDESRLADTLVVQLANLKLADKQRILETVDPAKRLEEIFSIIQSEIEILRVEKKIRARVKRQMEKTQKEYYLNEQMNAIQKELGNADDIRTEIAEIESKIKAKKLSDEAREKLKKEVKKLRSMSPMSAEATVVRNYIDTVLSLPWADYANTIKDQNFAEEVLNEDHFGLEKVKERILEYLAVTSLSNKIKGPILCLVGPPGVGKTSLAKSVARSTGRTFSRIALGGVRDEAEIRGHRRTYIGAMPGKILNAIKKASSGNPVILLDEIDKMSSDFRGDPSSAMLEVLDPEQNHAFNDHYLDLDYDLSQALFIATANSLSGVPKPLLDRMEIIYLSGYTEQEKINIGQQHLIQKSIKANGLDKSELKFENSALEELVRYYTREAGVRNLEREISSVCRKIARELLKNHKKTAPKTNPSVKETAAQNKESNVKEISTSIKENAAKDSQQKEVNNKETNDLTKLSTLEGVKAPLVDAALVQKYLGPRKYSIGEKELCNEIGIGQGLAYTEVGGDLLVTEVAVMSGKGNLKITGKLGDVMQESAQAAFSYVRSRAAFLGLEEEFYSKIDIHVHFPEGAIPKDGPSAGITMATALVSALTKKPFNREVAMTGEITLRGRVLPIGGLKEKLLAAHRGGIKRVIIPKENERDLLEIPKNIIQDLEVVPVDHMDTVLLHAIAWEHDDALETRLKNSQALALAGVTSSKNNQPLIHH</sequence>
<keyword evidence="2 9" id="KW-0963">Cytoplasm</keyword>
<dbReference type="PANTHER" id="PTHR10046">
    <property type="entry name" value="ATP DEPENDENT LON PROTEASE FAMILY MEMBER"/>
    <property type="match status" value="1"/>
</dbReference>
<evidence type="ECO:0000256" key="14">
    <source>
        <dbReference type="RuleBase" id="RU000591"/>
    </source>
</evidence>
<keyword evidence="20" id="KW-1185">Reference proteome</keyword>
<dbReference type="FunFam" id="3.30.230.10:FF:000010">
    <property type="entry name" value="Lon protease"/>
    <property type="match status" value="1"/>
</dbReference>
<dbReference type="SUPFAM" id="SSF88697">
    <property type="entry name" value="PUA domain-like"/>
    <property type="match status" value="1"/>
</dbReference>
<dbReference type="Gene3D" id="1.20.58.1480">
    <property type="match status" value="1"/>
</dbReference>
<dbReference type="Gene3D" id="3.30.230.10">
    <property type="match status" value="1"/>
</dbReference>
<evidence type="ECO:0000259" key="18">
    <source>
        <dbReference type="PROSITE" id="PS51787"/>
    </source>
</evidence>
<feature type="domain" description="Lon proteolytic" evidence="17">
    <location>
        <begin position="652"/>
        <end position="833"/>
    </location>
</feature>
<dbReference type="NCBIfam" id="TIGR00763">
    <property type="entry name" value="lon"/>
    <property type="match status" value="1"/>
</dbReference>
<dbReference type="InterPro" id="IPR046336">
    <property type="entry name" value="Lon_prtase_N_sf"/>
</dbReference>
<dbReference type="InterPro" id="IPR027065">
    <property type="entry name" value="Lon_Prtase"/>
</dbReference>
<evidence type="ECO:0000256" key="8">
    <source>
        <dbReference type="ARBA" id="ARBA00023016"/>
    </source>
</evidence>
<evidence type="ECO:0000256" key="11">
    <source>
        <dbReference type="PIRSR" id="PIRSR001174-1"/>
    </source>
</evidence>
<dbReference type="GO" id="GO:0043565">
    <property type="term" value="F:sequence-specific DNA binding"/>
    <property type="evidence" value="ECO:0007669"/>
    <property type="project" value="UniProtKB-UniRule"/>
</dbReference>
<dbReference type="InterPro" id="IPR008269">
    <property type="entry name" value="Lon_proteolytic"/>
</dbReference>
<comment type="subcellular location">
    <subcellularLocation>
        <location evidence="1 9 10">Cytoplasm</location>
    </subcellularLocation>
</comment>
<dbReference type="InterPro" id="IPR003111">
    <property type="entry name" value="Lon_prtase_N"/>
</dbReference>
<evidence type="ECO:0000256" key="10">
    <source>
        <dbReference type="PIRNR" id="PIRNR001174"/>
    </source>
</evidence>
<evidence type="ECO:0000256" key="7">
    <source>
        <dbReference type="ARBA" id="ARBA00022840"/>
    </source>
</evidence>
<dbReference type="Proteomes" id="UP000291236">
    <property type="component" value="Chromosome"/>
</dbReference>
<dbReference type="InterPro" id="IPR027543">
    <property type="entry name" value="Lon_bac"/>
</dbReference>
<keyword evidence="3 9" id="KW-0645">Protease</keyword>
<dbReference type="FunFam" id="3.40.50.300:FF:000382">
    <property type="entry name" value="Lon protease homolog 2, peroxisomal"/>
    <property type="match status" value="1"/>
</dbReference>
<evidence type="ECO:0000256" key="2">
    <source>
        <dbReference type="ARBA" id="ARBA00022490"/>
    </source>
</evidence>
<keyword evidence="4 9" id="KW-0547">Nucleotide-binding</keyword>
<dbReference type="InterPro" id="IPR054594">
    <property type="entry name" value="Lon_lid"/>
</dbReference>
<feature type="coiled-coil region" evidence="15">
    <location>
        <begin position="208"/>
        <end position="282"/>
    </location>
</feature>
<evidence type="ECO:0000256" key="13">
    <source>
        <dbReference type="PROSITE-ProRule" id="PRU01122"/>
    </source>
</evidence>
<dbReference type="InterPro" id="IPR027417">
    <property type="entry name" value="P-loop_NTPase"/>
</dbReference>
<dbReference type="GO" id="GO:0034605">
    <property type="term" value="P:cellular response to heat"/>
    <property type="evidence" value="ECO:0007669"/>
    <property type="project" value="UniProtKB-UniRule"/>
</dbReference>
<accession>A0A4V0P2L1</accession>
<feature type="domain" description="Lon N-terminal" evidence="18">
    <location>
        <begin position="11"/>
        <end position="205"/>
    </location>
</feature>
<dbReference type="Pfam" id="PF02190">
    <property type="entry name" value="LON_substr_bdg"/>
    <property type="match status" value="1"/>
</dbReference>
<dbReference type="Pfam" id="PF05362">
    <property type="entry name" value="Lon_C"/>
    <property type="match status" value="1"/>
</dbReference>
<evidence type="ECO:0000256" key="9">
    <source>
        <dbReference type="HAMAP-Rule" id="MF_01973"/>
    </source>
</evidence>
<dbReference type="SUPFAM" id="SSF54211">
    <property type="entry name" value="Ribosomal protein S5 domain 2-like"/>
    <property type="match status" value="1"/>
</dbReference>
<feature type="region of interest" description="Disordered" evidence="16">
    <location>
        <begin position="564"/>
        <end position="589"/>
    </location>
</feature>
<feature type="active site" evidence="9 11">
    <location>
        <position position="782"/>
    </location>
</feature>
<dbReference type="EMBL" id="AP019368">
    <property type="protein sequence ID" value="BBH53607.1"/>
    <property type="molecule type" value="Genomic_DNA"/>
</dbReference>
<keyword evidence="7 9" id="KW-0067">ATP-binding</keyword>
<dbReference type="GO" id="GO:0005524">
    <property type="term" value="F:ATP binding"/>
    <property type="evidence" value="ECO:0007669"/>
    <property type="project" value="UniProtKB-UniRule"/>
</dbReference>
<feature type="compositionally biased region" description="Polar residues" evidence="16">
    <location>
        <begin position="570"/>
        <end position="589"/>
    </location>
</feature>
<dbReference type="SMART" id="SM00382">
    <property type="entry name" value="AAA"/>
    <property type="match status" value="1"/>
</dbReference>
<dbReference type="OrthoDB" id="5409139at2"/>
<dbReference type="Gene3D" id="1.20.5.5270">
    <property type="match status" value="1"/>
</dbReference>
<reference evidence="19 20" key="1">
    <citation type="submission" date="2018-12" db="EMBL/GenBank/DDBJ databases">
        <title>Rubrispira sanarue gen. nov., sp., nov., a member of the order Silvanigrellales, isolated from a brackish lake in Hamamatsu Japan.</title>
        <authorList>
            <person name="Maejima Y."/>
            <person name="Iino T."/>
            <person name="Muraguchi Y."/>
            <person name="Fukuda K."/>
            <person name="Nojiri H."/>
            <person name="Ohkuma M."/>
            <person name="Moriuchi R."/>
            <person name="Dohra H."/>
            <person name="Kimbara K."/>
            <person name="Shintani M."/>
        </authorList>
    </citation>
    <scope>NUCLEOTIDE SEQUENCE [LARGE SCALE GENOMIC DNA]</scope>
    <source>
        <strain evidence="19 20">RF1110005</strain>
    </source>
</reference>
<evidence type="ECO:0000313" key="19">
    <source>
        <dbReference type="EMBL" id="BBH53607.1"/>
    </source>
</evidence>
<comment type="subunit">
    <text evidence="9 10">Homohexamer. Organized in a ring with a central cavity.</text>
</comment>
<comment type="similarity">
    <text evidence="9 10 13 14">Belongs to the peptidase S16 family.</text>
</comment>
<keyword evidence="6 9" id="KW-0720">Serine protease</keyword>
<dbReference type="GO" id="GO:0004252">
    <property type="term" value="F:serine-type endopeptidase activity"/>
    <property type="evidence" value="ECO:0007669"/>
    <property type="project" value="UniProtKB-UniRule"/>
</dbReference>
<dbReference type="Gene3D" id="1.10.8.60">
    <property type="match status" value="1"/>
</dbReference>
<dbReference type="SUPFAM" id="SSF52540">
    <property type="entry name" value="P-loop containing nucleoside triphosphate hydrolases"/>
    <property type="match status" value="1"/>
</dbReference>
<dbReference type="InterPro" id="IPR003593">
    <property type="entry name" value="AAA+_ATPase"/>
</dbReference>
<dbReference type="PROSITE" id="PS51787">
    <property type="entry name" value="LON_N"/>
    <property type="match status" value="1"/>
</dbReference>
<evidence type="ECO:0000256" key="1">
    <source>
        <dbReference type="ARBA" id="ARBA00004496"/>
    </source>
</evidence>
<evidence type="ECO:0000256" key="12">
    <source>
        <dbReference type="PIRSR" id="PIRSR001174-2"/>
    </source>
</evidence>
<dbReference type="GO" id="GO:0004176">
    <property type="term" value="F:ATP-dependent peptidase activity"/>
    <property type="evidence" value="ECO:0007669"/>
    <property type="project" value="UniProtKB-UniRule"/>
</dbReference>
<dbReference type="CDD" id="cd19500">
    <property type="entry name" value="RecA-like_Lon"/>
    <property type="match status" value="1"/>
</dbReference>
<evidence type="ECO:0000256" key="3">
    <source>
        <dbReference type="ARBA" id="ARBA00022670"/>
    </source>
</evidence>